<comment type="caution">
    <text evidence="1">The sequence shown here is derived from an EMBL/GenBank/DDBJ whole genome shotgun (WGS) entry which is preliminary data.</text>
</comment>
<proteinExistence type="predicted"/>
<reference evidence="1 2" key="2">
    <citation type="submission" date="2018-12" db="EMBL/GenBank/DDBJ databases">
        <title>Rhizobacter gummiphilus sp. nov., a rubber-degrading bacterium isolated from the soil of a botanical garden in Japan.</title>
        <authorList>
            <person name="Shunsuke S.S."/>
        </authorList>
    </citation>
    <scope>NUCLEOTIDE SEQUENCE [LARGE SCALE GENOMIC DNA]</scope>
    <source>
        <strain evidence="1 2">S-16</strain>
    </source>
</reference>
<evidence type="ECO:0000313" key="1">
    <source>
        <dbReference type="EMBL" id="RQP22689.1"/>
    </source>
</evidence>
<gene>
    <name evidence="1" type="ORF">DZC73_20505</name>
</gene>
<organism evidence="1 2">
    <name type="scientific">Piscinibacter terrae</name>
    <dbReference type="NCBI Taxonomy" id="2496871"/>
    <lineage>
        <taxon>Bacteria</taxon>
        <taxon>Pseudomonadati</taxon>
        <taxon>Pseudomonadota</taxon>
        <taxon>Betaproteobacteria</taxon>
        <taxon>Burkholderiales</taxon>
        <taxon>Sphaerotilaceae</taxon>
        <taxon>Piscinibacter</taxon>
    </lineage>
</organism>
<sequence length="66" mass="7230">MKVYSFGQGFCVVKNQMTLAPGQRVEVSYSKSIRGLSMYCTADATEYSSAEVAKGRIRLEPANCSN</sequence>
<dbReference type="AlphaFoldDB" id="A0A3N7JNG3"/>
<accession>A0A3N7JNG3</accession>
<dbReference type="EMBL" id="QUSW01000006">
    <property type="protein sequence ID" value="RQP22689.1"/>
    <property type="molecule type" value="Genomic_DNA"/>
</dbReference>
<reference evidence="1 2" key="1">
    <citation type="submission" date="2018-08" db="EMBL/GenBank/DDBJ databases">
        <authorList>
            <person name="Khan S.A."/>
            <person name="Jeon C.O."/>
            <person name="Chun B.H."/>
            <person name="Jeong S.E."/>
        </authorList>
    </citation>
    <scope>NUCLEOTIDE SEQUENCE [LARGE SCALE GENOMIC DNA]</scope>
    <source>
        <strain evidence="1 2">S-16</strain>
    </source>
</reference>
<keyword evidence="2" id="KW-1185">Reference proteome</keyword>
<protein>
    <submittedName>
        <fullName evidence="1">Uncharacterized protein</fullName>
    </submittedName>
</protein>
<dbReference type="Proteomes" id="UP000267464">
    <property type="component" value="Unassembled WGS sequence"/>
</dbReference>
<evidence type="ECO:0000313" key="2">
    <source>
        <dbReference type="Proteomes" id="UP000267464"/>
    </source>
</evidence>
<name>A0A3N7JNG3_9BURK</name>